<feature type="region of interest" description="Disordered" evidence="2">
    <location>
        <begin position="1"/>
        <end position="29"/>
    </location>
</feature>
<feature type="domain" description="CCHC-type" evidence="3">
    <location>
        <begin position="295"/>
        <end position="310"/>
    </location>
</feature>
<protein>
    <recommendedName>
        <fullName evidence="3">CCHC-type domain-containing protein</fullName>
    </recommendedName>
</protein>
<reference evidence="4 5" key="1">
    <citation type="submission" date="2023-11" db="EMBL/GenBank/DDBJ databases">
        <authorList>
            <person name="Hedman E."/>
            <person name="Englund M."/>
            <person name="Stromberg M."/>
            <person name="Nyberg Akerstrom W."/>
            <person name="Nylinder S."/>
            <person name="Jareborg N."/>
            <person name="Kallberg Y."/>
            <person name="Kronander E."/>
        </authorList>
    </citation>
    <scope>NUCLEOTIDE SEQUENCE [LARGE SCALE GENOMIC DNA]</scope>
</reference>
<name>A0AAV1L8D3_9NEOP</name>
<dbReference type="SUPFAM" id="SSF57756">
    <property type="entry name" value="Retrovirus zinc finger-like domains"/>
    <property type="match status" value="1"/>
</dbReference>
<evidence type="ECO:0000259" key="3">
    <source>
        <dbReference type="PROSITE" id="PS50158"/>
    </source>
</evidence>
<evidence type="ECO:0000256" key="1">
    <source>
        <dbReference type="PROSITE-ProRule" id="PRU00047"/>
    </source>
</evidence>
<dbReference type="AlphaFoldDB" id="A0AAV1L8D3"/>
<dbReference type="SMART" id="SM00343">
    <property type="entry name" value="ZnF_C2HC"/>
    <property type="match status" value="2"/>
</dbReference>
<evidence type="ECO:0000256" key="2">
    <source>
        <dbReference type="SAM" id="MobiDB-lite"/>
    </source>
</evidence>
<keyword evidence="1" id="KW-0863">Zinc-finger</keyword>
<evidence type="ECO:0000313" key="4">
    <source>
        <dbReference type="EMBL" id="CAK1590257.1"/>
    </source>
</evidence>
<dbReference type="GO" id="GO:0003676">
    <property type="term" value="F:nucleic acid binding"/>
    <property type="evidence" value="ECO:0007669"/>
    <property type="project" value="InterPro"/>
</dbReference>
<organism evidence="4 5">
    <name type="scientific">Parnassius mnemosyne</name>
    <name type="common">clouded apollo</name>
    <dbReference type="NCBI Taxonomy" id="213953"/>
    <lineage>
        <taxon>Eukaryota</taxon>
        <taxon>Metazoa</taxon>
        <taxon>Ecdysozoa</taxon>
        <taxon>Arthropoda</taxon>
        <taxon>Hexapoda</taxon>
        <taxon>Insecta</taxon>
        <taxon>Pterygota</taxon>
        <taxon>Neoptera</taxon>
        <taxon>Endopterygota</taxon>
        <taxon>Lepidoptera</taxon>
        <taxon>Glossata</taxon>
        <taxon>Ditrysia</taxon>
        <taxon>Papilionoidea</taxon>
        <taxon>Papilionidae</taxon>
        <taxon>Parnassiinae</taxon>
        <taxon>Parnassini</taxon>
        <taxon>Parnassius</taxon>
        <taxon>Driopa</taxon>
    </lineage>
</organism>
<keyword evidence="1" id="KW-0862">Zinc</keyword>
<dbReference type="PROSITE" id="PS50158">
    <property type="entry name" value="ZF_CCHC"/>
    <property type="match status" value="2"/>
</dbReference>
<dbReference type="Gene3D" id="4.10.60.10">
    <property type="entry name" value="Zinc finger, CCHC-type"/>
    <property type="match status" value="1"/>
</dbReference>
<dbReference type="GO" id="GO:0008270">
    <property type="term" value="F:zinc ion binding"/>
    <property type="evidence" value="ECO:0007669"/>
    <property type="project" value="UniProtKB-KW"/>
</dbReference>
<accession>A0AAV1L8D3</accession>
<gene>
    <name evidence="4" type="ORF">PARMNEM_LOCUS10643</name>
</gene>
<feature type="domain" description="CCHC-type" evidence="3">
    <location>
        <begin position="251"/>
        <end position="266"/>
    </location>
</feature>
<dbReference type="InterPro" id="IPR001878">
    <property type="entry name" value="Znf_CCHC"/>
</dbReference>
<dbReference type="Pfam" id="PF00098">
    <property type="entry name" value="zf-CCHC"/>
    <property type="match status" value="1"/>
</dbReference>
<feature type="compositionally biased region" description="Basic and acidic residues" evidence="2">
    <location>
        <begin position="1"/>
        <end position="11"/>
    </location>
</feature>
<keyword evidence="5" id="KW-1185">Reference proteome</keyword>
<evidence type="ECO:0000313" key="5">
    <source>
        <dbReference type="Proteomes" id="UP001314205"/>
    </source>
</evidence>
<dbReference type="Proteomes" id="UP001314205">
    <property type="component" value="Unassembled WGS sequence"/>
</dbReference>
<proteinExistence type="predicted"/>
<comment type="caution">
    <text evidence="4">The sequence shown here is derived from an EMBL/GenBank/DDBJ whole genome shotgun (WGS) entry which is preliminary data.</text>
</comment>
<sequence>MDPEDIADHPDVPLSEVGSEGHSQGEDSNTHVAASHNLLRNMEALLSRLLKTPSPTEDTNRMTTQLVRFDPDEKDVDIEGWCRITEIVVSCRKLDGAELLLALTHALRGRAATCLTNLQTSQLTWMHIKEVLLANFGKPMLLQDYFDEILRFQHATKETTSEAATRVWGMIEHIPCTEMSEDVITGFVTSVLCQKDGIIRRELQSCNVSIRAQLLRVFNCVSSKRKYEGQEINETEVKRSRYNESRFTGTCHRCGMSGHRALDCRKRQQEPVTRATTKTAEQHVKVQFHPRPVTCYVCGQQGHVASACPDRKRSNEKPAVSNVHLCERKPAIGTFTTSTGELVSFLFDSGSACSLENN</sequence>
<dbReference type="InterPro" id="IPR036875">
    <property type="entry name" value="Znf_CCHC_sf"/>
</dbReference>
<dbReference type="EMBL" id="CAVLGL010000085">
    <property type="protein sequence ID" value="CAK1590257.1"/>
    <property type="molecule type" value="Genomic_DNA"/>
</dbReference>
<keyword evidence="1" id="KW-0479">Metal-binding</keyword>